<name>A0ABN2YCX8_9ACTN</name>
<dbReference type="RefSeq" id="WP_344303904.1">
    <property type="nucleotide sequence ID" value="NZ_BAAAQQ010000011.1"/>
</dbReference>
<proteinExistence type="predicted"/>
<dbReference type="Proteomes" id="UP001500575">
    <property type="component" value="Unassembled WGS sequence"/>
</dbReference>
<evidence type="ECO:0000313" key="1">
    <source>
        <dbReference type="EMBL" id="GAA2125590.1"/>
    </source>
</evidence>
<organism evidence="1 2">
    <name type="scientific">Nocardioides bigeumensis</name>
    <dbReference type="NCBI Taxonomy" id="433657"/>
    <lineage>
        <taxon>Bacteria</taxon>
        <taxon>Bacillati</taxon>
        <taxon>Actinomycetota</taxon>
        <taxon>Actinomycetes</taxon>
        <taxon>Propionibacteriales</taxon>
        <taxon>Nocardioidaceae</taxon>
        <taxon>Nocardioides</taxon>
    </lineage>
</organism>
<reference evidence="1 2" key="1">
    <citation type="journal article" date="2019" name="Int. J. Syst. Evol. Microbiol.">
        <title>The Global Catalogue of Microorganisms (GCM) 10K type strain sequencing project: providing services to taxonomists for standard genome sequencing and annotation.</title>
        <authorList>
            <consortium name="The Broad Institute Genomics Platform"/>
            <consortium name="The Broad Institute Genome Sequencing Center for Infectious Disease"/>
            <person name="Wu L."/>
            <person name="Ma J."/>
        </authorList>
    </citation>
    <scope>NUCLEOTIDE SEQUENCE [LARGE SCALE GENOMIC DNA]</scope>
    <source>
        <strain evidence="1 2">JCM 16021</strain>
    </source>
</reference>
<protein>
    <submittedName>
        <fullName evidence="1">Uncharacterized protein</fullName>
    </submittedName>
</protein>
<keyword evidence="2" id="KW-1185">Reference proteome</keyword>
<accession>A0ABN2YCX8</accession>
<gene>
    <name evidence="1" type="ORF">GCM10009843_23450</name>
</gene>
<evidence type="ECO:0000313" key="2">
    <source>
        <dbReference type="Proteomes" id="UP001500575"/>
    </source>
</evidence>
<sequence>MTTTTSPLRTNGWRIALVLSGAAMLIGGPRHPQGDAHDSLTGELLRRWRTPTSC</sequence>
<dbReference type="EMBL" id="BAAAQQ010000011">
    <property type="protein sequence ID" value="GAA2125590.1"/>
    <property type="molecule type" value="Genomic_DNA"/>
</dbReference>
<comment type="caution">
    <text evidence="1">The sequence shown here is derived from an EMBL/GenBank/DDBJ whole genome shotgun (WGS) entry which is preliminary data.</text>
</comment>